<evidence type="ECO:0000313" key="2">
    <source>
        <dbReference type="RefSeq" id="XP_022157061.1"/>
    </source>
</evidence>
<gene>
    <name evidence="2" type="primary">LOC111023871</name>
</gene>
<dbReference type="RefSeq" id="XP_022157061.1">
    <property type="nucleotide sequence ID" value="XM_022301369.1"/>
</dbReference>
<protein>
    <submittedName>
        <fullName evidence="2">Uncharacterized protein LOC111023871</fullName>
    </submittedName>
</protein>
<dbReference type="GeneID" id="111023871"/>
<dbReference type="OrthoDB" id="1724182at2759"/>
<dbReference type="PANTHER" id="PTHR33067:SF39">
    <property type="entry name" value="TRANSCRIPTION FACTOR INTERACTOR AND REGULATOR CCHC(ZN) FAMILY"/>
    <property type="match status" value="1"/>
</dbReference>
<evidence type="ECO:0000313" key="1">
    <source>
        <dbReference type="Proteomes" id="UP000504603"/>
    </source>
</evidence>
<dbReference type="KEGG" id="mcha:111023871"/>
<dbReference type="AlphaFoldDB" id="A0A6J1DWU8"/>
<sequence length="159" mass="18004">MEALKQIPNYVRFLKEILLKKKKQGEYETVAMTKACSPILTSKIPAKMKDPETFTILLGIGEARPITVTLQLADRSSTHPEGKIDDVLEVSIILGRPFIATGRALVDVHKRELTMRVQDQEVKFSVYDSIKFSIESEECKVLKILDEALMEKLEEEAIL</sequence>
<proteinExistence type="predicted"/>
<dbReference type="PANTHER" id="PTHR33067">
    <property type="entry name" value="RNA-DIRECTED DNA POLYMERASE-RELATED"/>
    <property type="match status" value="1"/>
</dbReference>
<reference evidence="2" key="1">
    <citation type="submission" date="2025-08" db="UniProtKB">
        <authorList>
            <consortium name="RefSeq"/>
        </authorList>
    </citation>
    <scope>IDENTIFICATION</scope>
    <source>
        <strain evidence="2">OHB3-1</strain>
    </source>
</reference>
<name>A0A6J1DWU8_MOMCH</name>
<organism evidence="1 2">
    <name type="scientific">Momordica charantia</name>
    <name type="common">Bitter gourd</name>
    <name type="synonym">Balsam pear</name>
    <dbReference type="NCBI Taxonomy" id="3673"/>
    <lineage>
        <taxon>Eukaryota</taxon>
        <taxon>Viridiplantae</taxon>
        <taxon>Streptophyta</taxon>
        <taxon>Embryophyta</taxon>
        <taxon>Tracheophyta</taxon>
        <taxon>Spermatophyta</taxon>
        <taxon>Magnoliopsida</taxon>
        <taxon>eudicotyledons</taxon>
        <taxon>Gunneridae</taxon>
        <taxon>Pentapetalae</taxon>
        <taxon>rosids</taxon>
        <taxon>fabids</taxon>
        <taxon>Cucurbitales</taxon>
        <taxon>Cucurbitaceae</taxon>
        <taxon>Momordiceae</taxon>
        <taxon>Momordica</taxon>
    </lineage>
</organism>
<keyword evidence="1" id="KW-1185">Reference proteome</keyword>
<accession>A0A6J1DWU8</accession>
<dbReference type="Proteomes" id="UP000504603">
    <property type="component" value="Unplaced"/>
</dbReference>